<dbReference type="AlphaFoldDB" id="A0A0H2RF32"/>
<dbReference type="InterPro" id="IPR045340">
    <property type="entry name" value="DUF6533"/>
</dbReference>
<feature type="transmembrane region" description="Helical" evidence="1">
    <location>
        <begin position="90"/>
        <end position="110"/>
    </location>
</feature>
<sequence>MDIFVEAAKQVQIIRYTTVATITVVTYEYLIRLDSEIRYLWCRRFTLAKGLLLLCRYLPFLFYMQLYVYVVTAKVIKSNCAIGVRVSASFVYVEFVLAILVLFTRAYAVWGGTLRMFTFLALIYAGGIAGTAYSLFLYVDGLSVLELRLVGDGCLFLATNDSLWIALALLVFCESLALVLLLTKSIQHARAIKNVMRVRNPGQNILLIMAQDGIGYFVCSLAITSANLVVLVRATTNLRSLLFVVQGAIQGILCARLLFHIHAVDESPNGTYRSQATRTALEIEMQARGINA</sequence>
<feature type="transmembrane region" description="Helical" evidence="1">
    <location>
        <begin position="51"/>
        <end position="70"/>
    </location>
</feature>
<accession>A0A0H2RF32</accession>
<proteinExistence type="predicted"/>
<feature type="domain" description="DUF6533" evidence="2">
    <location>
        <begin position="16"/>
        <end position="61"/>
    </location>
</feature>
<evidence type="ECO:0000313" key="4">
    <source>
        <dbReference type="Proteomes" id="UP000053477"/>
    </source>
</evidence>
<keyword evidence="1" id="KW-0812">Transmembrane</keyword>
<evidence type="ECO:0000259" key="2">
    <source>
        <dbReference type="Pfam" id="PF20151"/>
    </source>
</evidence>
<gene>
    <name evidence="3" type="ORF">SCHPADRAFT_942832</name>
</gene>
<organism evidence="3 4">
    <name type="scientific">Schizopora paradoxa</name>
    <dbReference type="NCBI Taxonomy" id="27342"/>
    <lineage>
        <taxon>Eukaryota</taxon>
        <taxon>Fungi</taxon>
        <taxon>Dikarya</taxon>
        <taxon>Basidiomycota</taxon>
        <taxon>Agaricomycotina</taxon>
        <taxon>Agaricomycetes</taxon>
        <taxon>Hymenochaetales</taxon>
        <taxon>Schizoporaceae</taxon>
        <taxon>Schizopora</taxon>
    </lineage>
</organism>
<reference evidence="3 4" key="1">
    <citation type="submission" date="2015-04" db="EMBL/GenBank/DDBJ databases">
        <title>Complete genome sequence of Schizopora paradoxa KUC8140, a cosmopolitan wood degrader in East Asia.</title>
        <authorList>
            <consortium name="DOE Joint Genome Institute"/>
            <person name="Min B."/>
            <person name="Park H."/>
            <person name="Jang Y."/>
            <person name="Kim J.-J."/>
            <person name="Kim K.H."/>
            <person name="Pangilinan J."/>
            <person name="Lipzen A."/>
            <person name="Riley R."/>
            <person name="Grigoriev I.V."/>
            <person name="Spatafora J.W."/>
            <person name="Choi I.-G."/>
        </authorList>
    </citation>
    <scope>NUCLEOTIDE SEQUENCE [LARGE SCALE GENOMIC DNA]</scope>
    <source>
        <strain evidence="3 4">KUC8140</strain>
    </source>
</reference>
<dbReference type="InParanoid" id="A0A0H2RF32"/>
<feature type="transmembrane region" description="Helical" evidence="1">
    <location>
        <begin position="13"/>
        <end position="30"/>
    </location>
</feature>
<evidence type="ECO:0000313" key="3">
    <source>
        <dbReference type="EMBL" id="KLO10455.1"/>
    </source>
</evidence>
<keyword evidence="1" id="KW-0472">Membrane</keyword>
<feature type="transmembrane region" description="Helical" evidence="1">
    <location>
        <begin position="204"/>
        <end position="232"/>
    </location>
</feature>
<keyword evidence="1" id="KW-1133">Transmembrane helix</keyword>
<name>A0A0H2RF32_9AGAM</name>
<protein>
    <recommendedName>
        <fullName evidence="2">DUF6533 domain-containing protein</fullName>
    </recommendedName>
</protein>
<dbReference type="EMBL" id="KQ086026">
    <property type="protein sequence ID" value="KLO10455.1"/>
    <property type="molecule type" value="Genomic_DNA"/>
</dbReference>
<feature type="transmembrane region" description="Helical" evidence="1">
    <location>
        <begin position="117"/>
        <end position="139"/>
    </location>
</feature>
<feature type="transmembrane region" description="Helical" evidence="1">
    <location>
        <begin position="163"/>
        <end position="183"/>
    </location>
</feature>
<dbReference type="Proteomes" id="UP000053477">
    <property type="component" value="Unassembled WGS sequence"/>
</dbReference>
<dbReference type="OrthoDB" id="2958007at2759"/>
<feature type="transmembrane region" description="Helical" evidence="1">
    <location>
        <begin position="238"/>
        <end position="259"/>
    </location>
</feature>
<evidence type="ECO:0000256" key="1">
    <source>
        <dbReference type="SAM" id="Phobius"/>
    </source>
</evidence>
<keyword evidence="4" id="KW-1185">Reference proteome</keyword>
<dbReference type="Pfam" id="PF20151">
    <property type="entry name" value="DUF6533"/>
    <property type="match status" value="1"/>
</dbReference>